<dbReference type="EMBL" id="JACAZH010000051">
    <property type="protein sequence ID" value="KAF7333895.1"/>
    <property type="molecule type" value="Genomic_DNA"/>
</dbReference>
<sequence>MNLATLLRTNQPPAPLQEAEINRLISSATTELSQLENTIDVVSRILRDLQFRRSQLRESAVGLKGVISAIRRIPPEILAQIFLHCRDHSLEGYDPGGDPGEPPMPNNIEYCSINAAQAPLLLTHVSSGWRTVALDTPSLWNTVCLPITSGVCPFIGEIVPRSRLLPLSISFSTSYRLSRERPEGQFLRDLWELGNRVRDVRLHLGGIDIQCPIPVISRSFPILEALSIDLYAGRTLTPVDTSLSTLLDLFQDAPLLQSFNLEVSFPPPQSILTAHFAWAQLRSLSISVPIPHIACGILIQCTHLEQGYVGGLVPSSAPPQLLPRTLSYLHHLTVAAEEKRPLVFFDLLSLPKLETLYLKELNLPSGSLKDLLHRSLFNLQHLTLAMVVMELDDLVEFLQLIPGLRTLCLIETCIEDGVFQAFRNNPTFTLPALTKLSLHRRSTSSLDGIAMVDTIQWLAKYKNVENSQFPSIVTVEIHIEGFRFTGDVEDDLACMVSTGFLLDTCVKHRTPEFLGDRYFSDSDDDASHENSEEDGEEGEKGEDEDEDH</sequence>
<accession>A0A8H7CE55</accession>
<reference evidence="2" key="1">
    <citation type="submission" date="2020-05" db="EMBL/GenBank/DDBJ databases">
        <title>Mycena genomes resolve the evolution of fungal bioluminescence.</title>
        <authorList>
            <person name="Tsai I.J."/>
        </authorList>
    </citation>
    <scope>NUCLEOTIDE SEQUENCE</scope>
    <source>
        <strain evidence="2">160909Yilan</strain>
    </source>
</reference>
<keyword evidence="3" id="KW-1185">Reference proteome</keyword>
<feature type="compositionally biased region" description="Acidic residues" evidence="1">
    <location>
        <begin position="531"/>
        <end position="548"/>
    </location>
</feature>
<gene>
    <name evidence="2" type="ORF">MSAN_02402200</name>
</gene>
<feature type="compositionally biased region" description="Basic and acidic residues" evidence="1">
    <location>
        <begin position="516"/>
        <end position="530"/>
    </location>
</feature>
<evidence type="ECO:0008006" key="4">
    <source>
        <dbReference type="Google" id="ProtNLM"/>
    </source>
</evidence>
<evidence type="ECO:0000313" key="3">
    <source>
        <dbReference type="Proteomes" id="UP000623467"/>
    </source>
</evidence>
<comment type="caution">
    <text evidence="2">The sequence shown here is derived from an EMBL/GenBank/DDBJ whole genome shotgun (WGS) entry which is preliminary data.</text>
</comment>
<name>A0A8H7CE55_9AGAR</name>
<feature type="region of interest" description="Disordered" evidence="1">
    <location>
        <begin position="516"/>
        <end position="548"/>
    </location>
</feature>
<protein>
    <recommendedName>
        <fullName evidence="4">F-box domain-containing protein</fullName>
    </recommendedName>
</protein>
<dbReference type="InterPro" id="IPR032675">
    <property type="entry name" value="LRR_dom_sf"/>
</dbReference>
<evidence type="ECO:0000256" key="1">
    <source>
        <dbReference type="SAM" id="MobiDB-lite"/>
    </source>
</evidence>
<evidence type="ECO:0000313" key="2">
    <source>
        <dbReference type="EMBL" id="KAF7333895.1"/>
    </source>
</evidence>
<dbReference type="SUPFAM" id="SSF52047">
    <property type="entry name" value="RNI-like"/>
    <property type="match status" value="1"/>
</dbReference>
<dbReference type="AlphaFoldDB" id="A0A8H7CE55"/>
<dbReference type="OrthoDB" id="3042911at2759"/>
<dbReference type="Gene3D" id="3.80.10.10">
    <property type="entry name" value="Ribonuclease Inhibitor"/>
    <property type="match status" value="1"/>
</dbReference>
<dbReference type="Proteomes" id="UP000623467">
    <property type="component" value="Unassembled WGS sequence"/>
</dbReference>
<organism evidence="2 3">
    <name type="scientific">Mycena sanguinolenta</name>
    <dbReference type="NCBI Taxonomy" id="230812"/>
    <lineage>
        <taxon>Eukaryota</taxon>
        <taxon>Fungi</taxon>
        <taxon>Dikarya</taxon>
        <taxon>Basidiomycota</taxon>
        <taxon>Agaricomycotina</taxon>
        <taxon>Agaricomycetes</taxon>
        <taxon>Agaricomycetidae</taxon>
        <taxon>Agaricales</taxon>
        <taxon>Marasmiineae</taxon>
        <taxon>Mycenaceae</taxon>
        <taxon>Mycena</taxon>
    </lineage>
</organism>
<proteinExistence type="predicted"/>